<name>A0A0S3PYF3_9BRAD</name>
<organism evidence="3 4">
    <name type="scientific">Variibacter gotjawalensis</name>
    <dbReference type="NCBI Taxonomy" id="1333996"/>
    <lineage>
        <taxon>Bacteria</taxon>
        <taxon>Pseudomonadati</taxon>
        <taxon>Pseudomonadota</taxon>
        <taxon>Alphaproteobacteria</taxon>
        <taxon>Hyphomicrobiales</taxon>
        <taxon>Nitrobacteraceae</taxon>
        <taxon>Variibacter</taxon>
    </lineage>
</organism>
<dbReference type="Gene3D" id="3.10.129.10">
    <property type="entry name" value="Hotdog Thioesterase"/>
    <property type="match status" value="1"/>
</dbReference>
<dbReference type="GO" id="GO:0005829">
    <property type="term" value="C:cytosol"/>
    <property type="evidence" value="ECO:0007669"/>
    <property type="project" value="TreeGrafter"/>
</dbReference>
<dbReference type="InterPro" id="IPR029069">
    <property type="entry name" value="HotDog_dom_sf"/>
</dbReference>
<sequence>MRPPASQQPPFAEFVGIKVTDLNPDCIRGELEIREELSNRNGVAHGGAIMAFTDNLAGTSTTVNIPDDMTTTTIEAKINFFAAIPKGDIAKGECTPLHRGRTTQVWQSRITRSDGKLAAVAIHTQMVMPVRRGG</sequence>
<accession>A0A0S3PYF3</accession>
<dbReference type="EC" id="3.1.2.-" evidence="3"/>
<reference evidence="3 4" key="1">
    <citation type="submission" date="2015-08" db="EMBL/GenBank/DDBJ databases">
        <title>Investigation of the bacterial diversity of lava forest soil.</title>
        <authorList>
            <person name="Lee J.S."/>
        </authorList>
    </citation>
    <scope>NUCLEOTIDE SEQUENCE [LARGE SCALE GENOMIC DNA]</scope>
    <source>
        <strain evidence="3 4">GJW-30</strain>
    </source>
</reference>
<dbReference type="InterPro" id="IPR006683">
    <property type="entry name" value="Thioestr_dom"/>
</dbReference>
<dbReference type="RefSeq" id="WP_096357660.1">
    <property type="nucleotide sequence ID" value="NZ_AP014946.1"/>
</dbReference>
<feature type="domain" description="Thioesterase" evidence="2">
    <location>
        <begin position="41"/>
        <end position="118"/>
    </location>
</feature>
<dbReference type="NCBIfam" id="TIGR00369">
    <property type="entry name" value="unchar_dom_1"/>
    <property type="match status" value="1"/>
</dbReference>
<keyword evidence="4" id="KW-1185">Reference proteome</keyword>
<protein>
    <submittedName>
        <fullName evidence="3">Putative esterase/MT1895</fullName>
        <ecNumber evidence="3">3.1.2.-</ecNumber>
    </submittedName>
</protein>
<dbReference type="Pfam" id="PF03061">
    <property type="entry name" value="4HBT"/>
    <property type="match status" value="1"/>
</dbReference>
<evidence type="ECO:0000313" key="4">
    <source>
        <dbReference type="Proteomes" id="UP000236884"/>
    </source>
</evidence>
<dbReference type="PANTHER" id="PTHR43240">
    <property type="entry name" value="1,4-DIHYDROXY-2-NAPHTHOYL-COA THIOESTERASE 1"/>
    <property type="match status" value="1"/>
</dbReference>
<dbReference type="OrthoDB" id="9813282at2"/>
<dbReference type="Proteomes" id="UP000236884">
    <property type="component" value="Chromosome"/>
</dbReference>
<dbReference type="SUPFAM" id="SSF54637">
    <property type="entry name" value="Thioesterase/thiol ester dehydrase-isomerase"/>
    <property type="match status" value="1"/>
</dbReference>
<dbReference type="PANTHER" id="PTHR43240:SF8">
    <property type="entry name" value="PHENYLACETIC ACID DEGRADATION-RELATED PROTEIN"/>
    <property type="match status" value="1"/>
</dbReference>
<evidence type="ECO:0000256" key="1">
    <source>
        <dbReference type="ARBA" id="ARBA00022801"/>
    </source>
</evidence>
<dbReference type="GO" id="GO:0061522">
    <property type="term" value="F:1,4-dihydroxy-2-naphthoyl-CoA thioesterase activity"/>
    <property type="evidence" value="ECO:0007669"/>
    <property type="project" value="TreeGrafter"/>
</dbReference>
<gene>
    <name evidence="3" type="ORF">GJW-30_1_03536</name>
</gene>
<evidence type="ECO:0000259" key="2">
    <source>
        <dbReference type="Pfam" id="PF03061"/>
    </source>
</evidence>
<evidence type="ECO:0000313" key="3">
    <source>
        <dbReference type="EMBL" id="BAT60986.1"/>
    </source>
</evidence>
<dbReference type="EMBL" id="AP014946">
    <property type="protein sequence ID" value="BAT60986.1"/>
    <property type="molecule type" value="Genomic_DNA"/>
</dbReference>
<dbReference type="InterPro" id="IPR003736">
    <property type="entry name" value="PAAI_dom"/>
</dbReference>
<dbReference type="KEGG" id="vgo:GJW-30_1_03536"/>
<keyword evidence="1 3" id="KW-0378">Hydrolase</keyword>
<dbReference type="CDD" id="cd03443">
    <property type="entry name" value="PaaI_thioesterase"/>
    <property type="match status" value="1"/>
</dbReference>
<proteinExistence type="predicted"/>
<dbReference type="AlphaFoldDB" id="A0A0S3PYF3"/>